<gene>
    <name evidence="4" type="ORF">MGAD_57750</name>
</gene>
<dbReference type="SUPFAM" id="SSF81606">
    <property type="entry name" value="PP2C-like"/>
    <property type="match status" value="1"/>
</dbReference>
<dbReference type="Gene3D" id="3.30.450.40">
    <property type="match status" value="1"/>
</dbReference>
<dbReference type="KEGG" id="mgad:MGAD_57750"/>
<dbReference type="SMART" id="SM00065">
    <property type="entry name" value="GAF"/>
    <property type="match status" value="1"/>
</dbReference>
<reference evidence="4 5" key="1">
    <citation type="journal article" date="2019" name="Emerg. Microbes Infect.">
        <title>Comprehensive subspecies identification of 175 nontuberculous mycobacteria species based on 7547 genomic profiles.</title>
        <authorList>
            <person name="Matsumoto Y."/>
            <person name="Kinjo T."/>
            <person name="Motooka D."/>
            <person name="Nabeya D."/>
            <person name="Jung N."/>
            <person name="Uechi K."/>
            <person name="Horii T."/>
            <person name="Iida T."/>
            <person name="Fujita J."/>
            <person name="Nakamura S."/>
        </authorList>
    </citation>
    <scope>NUCLEOTIDE SEQUENCE [LARGE SCALE GENOMIC DNA]</scope>
    <source>
        <strain evidence="4 5">JCM 12688</strain>
    </source>
</reference>
<dbReference type="Gene3D" id="3.60.40.10">
    <property type="entry name" value="PPM-type phosphatase domain"/>
    <property type="match status" value="1"/>
</dbReference>
<dbReference type="AlphaFoldDB" id="A0A7I7WWF3"/>
<evidence type="ECO:0000256" key="1">
    <source>
        <dbReference type="ARBA" id="ARBA00022801"/>
    </source>
</evidence>
<dbReference type="Proteomes" id="UP000466187">
    <property type="component" value="Chromosome"/>
</dbReference>
<dbReference type="Pfam" id="PF07228">
    <property type="entry name" value="SpoIIE"/>
    <property type="match status" value="1"/>
</dbReference>
<dbReference type="InterPro" id="IPR003018">
    <property type="entry name" value="GAF"/>
</dbReference>
<dbReference type="InterPro" id="IPR052016">
    <property type="entry name" value="Bact_Sigma-Reg"/>
</dbReference>
<organism evidence="4 5">
    <name type="scientific">Mycolicibacterium gadium</name>
    <name type="common">Mycobacterium gadium</name>
    <dbReference type="NCBI Taxonomy" id="1794"/>
    <lineage>
        <taxon>Bacteria</taxon>
        <taxon>Bacillati</taxon>
        <taxon>Actinomycetota</taxon>
        <taxon>Actinomycetes</taxon>
        <taxon>Mycobacteriales</taxon>
        <taxon>Mycobacteriaceae</taxon>
        <taxon>Mycolicibacterium</taxon>
    </lineage>
</organism>
<evidence type="ECO:0000259" key="3">
    <source>
        <dbReference type="SMART" id="SM00331"/>
    </source>
</evidence>
<name>A0A7I7WWF3_MYCGU</name>
<evidence type="ECO:0000259" key="2">
    <source>
        <dbReference type="SMART" id="SM00065"/>
    </source>
</evidence>
<dbReference type="Pfam" id="PF13185">
    <property type="entry name" value="GAF_2"/>
    <property type="match status" value="1"/>
</dbReference>
<feature type="domain" description="PPM-type phosphatase" evidence="3">
    <location>
        <begin position="249"/>
        <end position="462"/>
    </location>
</feature>
<evidence type="ECO:0000313" key="5">
    <source>
        <dbReference type="Proteomes" id="UP000466187"/>
    </source>
</evidence>
<sequence>MTAPGADYPANDSIWWVSEGGGMEAQTFPVRLVTESGEFNDTDYARGMARLVQAVQELSLARSLPEVQRIVRTAARELTGCDGASFVLRDDDKCYYADEDAIAPLWKGSRFPLEACVSGWAMLNRESAVIPDIYSDARVPHEAYRPTFVKSLVMVPIRKLEPIGAIGNYWARPRQPSEQEVSLLQALADATSIAMENVQVYSELEQRVYDRTVALEQANEEIRHSTALLTAGLDSASAYVSSILPGELEGPVRVSSRYLPSQQLGGDSFDYRWVDDDHLIAYLIDVSGHGIGPALLSVSVHNLLRSGSLPTSTLLAPDQVLAELNQLFKMDEHDGNYLTMWFGVYELSSRTLRYASAGAPPAIAVGPDATSTQLSTGGKPLGMFDDAVYASRSYPVSPGCRILLYSDGAYEDACVDGRPLSPTEFKDLFTRLRDSSLDVLVETLRGYTPSGTFTDDCLLVRLESD</sequence>
<dbReference type="InterPro" id="IPR036457">
    <property type="entry name" value="PPM-type-like_dom_sf"/>
</dbReference>
<evidence type="ECO:0008006" key="6">
    <source>
        <dbReference type="Google" id="ProtNLM"/>
    </source>
</evidence>
<dbReference type="GO" id="GO:0016791">
    <property type="term" value="F:phosphatase activity"/>
    <property type="evidence" value="ECO:0007669"/>
    <property type="project" value="TreeGrafter"/>
</dbReference>
<dbReference type="SUPFAM" id="SSF55781">
    <property type="entry name" value="GAF domain-like"/>
    <property type="match status" value="1"/>
</dbReference>
<dbReference type="PANTHER" id="PTHR43156:SF2">
    <property type="entry name" value="STAGE II SPORULATION PROTEIN E"/>
    <property type="match status" value="1"/>
</dbReference>
<accession>A0A7I7WWF3</accession>
<dbReference type="PANTHER" id="PTHR43156">
    <property type="entry name" value="STAGE II SPORULATION PROTEIN E-RELATED"/>
    <property type="match status" value="1"/>
</dbReference>
<dbReference type="InterPro" id="IPR001932">
    <property type="entry name" value="PPM-type_phosphatase-like_dom"/>
</dbReference>
<dbReference type="InterPro" id="IPR029016">
    <property type="entry name" value="GAF-like_dom_sf"/>
</dbReference>
<dbReference type="EMBL" id="AP022608">
    <property type="protein sequence ID" value="BBZ21440.1"/>
    <property type="molecule type" value="Genomic_DNA"/>
</dbReference>
<keyword evidence="1" id="KW-0378">Hydrolase</keyword>
<evidence type="ECO:0000313" key="4">
    <source>
        <dbReference type="EMBL" id="BBZ21440.1"/>
    </source>
</evidence>
<proteinExistence type="predicted"/>
<protein>
    <recommendedName>
        <fullName evidence="6">GAF domain-containing protein</fullName>
    </recommendedName>
</protein>
<feature type="domain" description="GAF" evidence="2">
    <location>
        <begin position="63"/>
        <end position="205"/>
    </location>
</feature>
<dbReference type="SMART" id="SM00331">
    <property type="entry name" value="PP2C_SIG"/>
    <property type="match status" value="1"/>
</dbReference>